<reference evidence="17 18" key="1">
    <citation type="submission" date="2023-09" db="EMBL/GenBank/DDBJ databases">
        <title>Thioclava shenzhenensis sp. nov., a multidrug resistant bacteria-antagonizing species isolated from coastal seawater.</title>
        <authorList>
            <person name="Long M."/>
        </authorList>
    </citation>
    <scope>NUCLEOTIDE SEQUENCE [LARGE SCALE GENOMIC DNA]</scope>
    <source>
        <strain evidence="17 18">FTW29</strain>
    </source>
</reference>
<keyword evidence="14" id="KW-0408">Iron</keyword>
<comment type="subunit">
    <text evidence="5">Part of an enzyme complex containing four subunits: a flavoprotein, an iron-sulfur protein, plus two membrane-anchoring proteins, SdhC and SdhD.</text>
</comment>
<keyword evidence="15 16" id="KW-0472">Membrane</keyword>
<evidence type="ECO:0000256" key="13">
    <source>
        <dbReference type="ARBA" id="ARBA00022989"/>
    </source>
</evidence>
<evidence type="ECO:0000256" key="9">
    <source>
        <dbReference type="ARBA" id="ARBA00022617"/>
    </source>
</evidence>
<keyword evidence="11" id="KW-0479">Metal-binding</keyword>
<dbReference type="EMBL" id="CP135443">
    <property type="protein sequence ID" value="WRY32715.1"/>
    <property type="molecule type" value="Genomic_DNA"/>
</dbReference>
<evidence type="ECO:0000313" key="17">
    <source>
        <dbReference type="EMBL" id="WRY32715.1"/>
    </source>
</evidence>
<evidence type="ECO:0000256" key="8">
    <source>
        <dbReference type="ARBA" id="ARBA00022532"/>
    </source>
</evidence>
<evidence type="ECO:0000256" key="16">
    <source>
        <dbReference type="SAM" id="Phobius"/>
    </source>
</evidence>
<keyword evidence="8" id="KW-0816">Tricarboxylic acid cycle</keyword>
<evidence type="ECO:0000256" key="12">
    <source>
        <dbReference type="ARBA" id="ARBA00022982"/>
    </source>
</evidence>
<evidence type="ECO:0000256" key="6">
    <source>
        <dbReference type="ARBA" id="ARBA00019425"/>
    </source>
</evidence>
<dbReference type="SUPFAM" id="SSF81343">
    <property type="entry name" value="Fumarate reductase respiratory complex transmembrane subunits"/>
    <property type="match status" value="1"/>
</dbReference>
<keyword evidence="12" id="KW-0249">Electron transport</keyword>
<evidence type="ECO:0000256" key="11">
    <source>
        <dbReference type="ARBA" id="ARBA00022723"/>
    </source>
</evidence>
<evidence type="ECO:0000256" key="14">
    <source>
        <dbReference type="ARBA" id="ARBA00023004"/>
    </source>
</evidence>
<accession>A0ABZ1DXV9</accession>
<evidence type="ECO:0000256" key="2">
    <source>
        <dbReference type="ARBA" id="ARBA00004050"/>
    </source>
</evidence>
<evidence type="ECO:0000313" key="18">
    <source>
        <dbReference type="Proteomes" id="UP001623290"/>
    </source>
</evidence>
<dbReference type="NCBIfam" id="TIGR02968">
    <property type="entry name" value="succ_dehyd_anc"/>
    <property type="match status" value="1"/>
</dbReference>
<dbReference type="InterPro" id="IPR034804">
    <property type="entry name" value="SQR/QFR_C/D"/>
</dbReference>
<evidence type="ECO:0000256" key="5">
    <source>
        <dbReference type="ARBA" id="ARBA00011558"/>
    </source>
</evidence>
<comment type="function">
    <text evidence="2">Membrane-anchoring subunit of succinate dehydrogenase (SDH).</text>
</comment>
<evidence type="ECO:0000256" key="10">
    <source>
        <dbReference type="ARBA" id="ARBA00022692"/>
    </source>
</evidence>
<keyword evidence="13 16" id="KW-1133">Transmembrane helix</keyword>
<gene>
    <name evidence="17" type="primary">sdhD</name>
    <name evidence="17" type="ORF">RPE78_08290</name>
</gene>
<name>A0ABZ1DXV9_9RHOB</name>
<keyword evidence="10 16" id="KW-0812">Transmembrane</keyword>
<keyword evidence="18" id="KW-1185">Reference proteome</keyword>
<keyword evidence="7" id="KW-0813">Transport</keyword>
<comment type="cofactor">
    <cofactor evidence="1">
        <name>heme</name>
        <dbReference type="ChEBI" id="CHEBI:30413"/>
    </cofactor>
</comment>
<feature type="transmembrane region" description="Helical" evidence="16">
    <location>
        <begin position="98"/>
        <end position="119"/>
    </location>
</feature>
<dbReference type="Proteomes" id="UP001623290">
    <property type="component" value="Chromosome"/>
</dbReference>
<organism evidence="17 18">
    <name type="scientific">Thioclava litoralis</name>
    <dbReference type="NCBI Taxonomy" id="3076557"/>
    <lineage>
        <taxon>Bacteria</taxon>
        <taxon>Pseudomonadati</taxon>
        <taxon>Pseudomonadota</taxon>
        <taxon>Alphaproteobacteria</taxon>
        <taxon>Rhodobacterales</taxon>
        <taxon>Paracoccaceae</taxon>
        <taxon>Thioclava</taxon>
    </lineage>
</organism>
<evidence type="ECO:0000256" key="15">
    <source>
        <dbReference type="ARBA" id="ARBA00023136"/>
    </source>
</evidence>
<feature type="transmembrane region" description="Helical" evidence="16">
    <location>
        <begin position="26"/>
        <end position="49"/>
    </location>
</feature>
<comment type="pathway">
    <text evidence="4">Carbohydrate metabolism; tricarboxylic acid cycle.</text>
</comment>
<evidence type="ECO:0000256" key="3">
    <source>
        <dbReference type="ARBA" id="ARBA00004141"/>
    </source>
</evidence>
<sequence length="123" mass="13289">MRYLTDRKRAVGLGASGGGTQHHWKMIVSSILMVIAVPVFIFTFGAVYGGSYEEVIAFFKNPVAAIVVGLTMTVIINHVKHEVHEAIEDYMHGTCEKMAIVATSALANILIVAGLFSLVKIAL</sequence>
<comment type="subcellular location">
    <subcellularLocation>
        <location evidence="3">Membrane</location>
        <topology evidence="3">Multi-pass membrane protein</topology>
    </subcellularLocation>
</comment>
<evidence type="ECO:0000256" key="7">
    <source>
        <dbReference type="ARBA" id="ARBA00022448"/>
    </source>
</evidence>
<protein>
    <recommendedName>
        <fullName evidence="6">Succinate dehydrogenase hydrophobic membrane anchor subunit</fullName>
    </recommendedName>
</protein>
<dbReference type="Gene3D" id="1.20.1300.10">
    <property type="entry name" value="Fumarate reductase/succinate dehydrogenase, transmembrane subunit"/>
    <property type="match status" value="1"/>
</dbReference>
<feature type="transmembrane region" description="Helical" evidence="16">
    <location>
        <begin position="55"/>
        <end position="77"/>
    </location>
</feature>
<dbReference type="InterPro" id="IPR014312">
    <property type="entry name" value="Succ_DH_anchor"/>
</dbReference>
<dbReference type="RefSeq" id="WP_339109038.1">
    <property type="nucleotide sequence ID" value="NZ_CP135443.1"/>
</dbReference>
<dbReference type="Pfam" id="PF01127">
    <property type="entry name" value="Sdh_cyt"/>
    <property type="match status" value="1"/>
</dbReference>
<evidence type="ECO:0000256" key="4">
    <source>
        <dbReference type="ARBA" id="ARBA00005163"/>
    </source>
</evidence>
<proteinExistence type="predicted"/>
<dbReference type="InterPro" id="IPR000701">
    <property type="entry name" value="SuccDH_FuR_B_TM-su"/>
</dbReference>
<keyword evidence="9" id="KW-0349">Heme</keyword>
<evidence type="ECO:0000256" key="1">
    <source>
        <dbReference type="ARBA" id="ARBA00001971"/>
    </source>
</evidence>